<comment type="pathway">
    <text evidence="3 10">Organic acid metabolism; glycolate biosynthesis; glycolate from 2-phosphoglycolate: step 1/1.</text>
</comment>
<accession>A0ABV2Q768</accession>
<gene>
    <name evidence="11" type="ORF">ABIE13_001989</name>
</gene>
<dbReference type="PRINTS" id="PR00413">
    <property type="entry name" value="HADHALOGNASE"/>
</dbReference>
<dbReference type="PANTHER" id="PTHR43434:SF1">
    <property type="entry name" value="PHOSPHOGLYCOLATE PHOSPHATASE"/>
    <property type="match status" value="1"/>
</dbReference>
<dbReference type="Proteomes" id="UP001549320">
    <property type="component" value="Unassembled WGS sequence"/>
</dbReference>
<dbReference type="NCBIfam" id="NF009695">
    <property type="entry name" value="PRK13222.1-2"/>
    <property type="match status" value="1"/>
</dbReference>
<keyword evidence="12" id="KW-1185">Reference proteome</keyword>
<evidence type="ECO:0000256" key="9">
    <source>
        <dbReference type="ARBA" id="ARBA00023277"/>
    </source>
</evidence>
<sequence length="259" mass="27703">MAKGALLFWNCKLNFIVVNSISALKDIRACIVDLDGTLIDTLGDFEVALNAMMAELGRPSVNSSDIARWVGKGSEHLIKTVLLNSFKGTEALGDAAVEELMPAAWKHYQATYLRINGQHSAVFHGAQEGLAALQARGLPLACLTNKPLDFALPLLEAKGLSGYFSHVFGGDSFPRKKPDPLPLIETCKALGTAPFQTLMIGDSANDAQAARAAGCPVVLTTYGYNHGEPVEAVDADGWVSSLVDIEAWMGETAGRNWKS</sequence>
<evidence type="ECO:0000313" key="11">
    <source>
        <dbReference type="EMBL" id="MET4576878.1"/>
    </source>
</evidence>
<comment type="cofactor">
    <cofactor evidence="2 10">
        <name>Mg(2+)</name>
        <dbReference type="ChEBI" id="CHEBI:18420"/>
    </cofactor>
</comment>
<keyword evidence="9 10" id="KW-0119">Carbohydrate metabolism</keyword>
<evidence type="ECO:0000256" key="8">
    <source>
        <dbReference type="ARBA" id="ARBA00022842"/>
    </source>
</evidence>
<feature type="binding site" evidence="10">
    <location>
        <position position="35"/>
    </location>
    <ligand>
        <name>Mg(2+)</name>
        <dbReference type="ChEBI" id="CHEBI:18420"/>
    </ligand>
</feature>
<dbReference type="SFLD" id="SFLDG01135">
    <property type="entry name" value="C1.5.6:_HAD__Beta-PGM__Phospha"/>
    <property type="match status" value="1"/>
</dbReference>
<feature type="binding site" evidence="10">
    <location>
        <position position="202"/>
    </location>
    <ligand>
        <name>Mg(2+)</name>
        <dbReference type="ChEBI" id="CHEBI:18420"/>
    </ligand>
</feature>
<name>A0ABV2Q768_9BURK</name>
<keyword evidence="8 10" id="KW-0460">Magnesium</keyword>
<dbReference type="InterPro" id="IPR037512">
    <property type="entry name" value="PGPase_prok"/>
</dbReference>
<dbReference type="EMBL" id="JBEPSH010000004">
    <property type="protein sequence ID" value="MET4576878.1"/>
    <property type="molecule type" value="Genomic_DNA"/>
</dbReference>
<protein>
    <recommendedName>
        <fullName evidence="5 10">Phosphoglycolate phosphatase</fullName>
        <shortName evidence="10">PGP</shortName>
        <shortName evidence="10">PGPase</shortName>
        <ecNumber evidence="5 10">3.1.3.18</ecNumber>
    </recommendedName>
</protein>
<dbReference type="InterPro" id="IPR050155">
    <property type="entry name" value="HAD-like_hydrolase_sf"/>
</dbReference>
<evidence type="ECO:0000256" key="7">
    <source>
        <dbReference type="ARBA" id="ARBA00022801"/>
    </source>
</evidence>
<dbReference type="Pfam" id="PF00702">
    <property type="entry name" value="Hydrolase"/>
    <property type="match status" value="1"/>
</dbReference>
<dbReference type="PANTHER" id="PTHR43434">
    <property type="entry name" value="PHOSPHOGLYCOLATE PHOSPHATASE"/>
    <property type="match status" value="1"/>
</dbReference>
<evidence type="ECO:0000256" key="10">
    <source>
        <dbReference type="HAMAP-Rule" id="MF_00495"/>
    </source>
</evidence>
<dbReference type="SUPFAM" id="SSF56784">
    <property type="entry name" value="HAD-like"/>
    <property type="match status" value="1"/>
</dbReference>
<evidence type="ECO:0000256" key="6">
    <source>
        <dbReference type="ARBA" id="ARBA00022723"/>
    </source>
</evidence>
<evidence type="ECO:0000256" key="4">
    <source>
        <dbReference type="ARBA" id="ARBA00006171"/>
    </source>
</evidence>
<evidence type="ECO:0000256" key="5">
    <source>
        <dbReference type="ARBA" id="ARBA00013078"/>
    </source>
</evidence>
<comment type="function">
    <text evidence="10">Specifically catalyzes the dephosphorylation of 2-phosphoglycolate. Is involved in the dissimilation of the intracellular 2-phosphoglycolate formed during the DNA repair of 3'-phosphoglycolate ends, a major class of DNA lesions induced by oxidative stress.</text>
</comment>
<feature type="binding site" evidence="10">
    <location>
        <position position="33"/>
    </location>
    <ligand>
        <name>Mg(2+)</name>
        <dbReference type="ChEBI" id="CHEBI:18420"/>
    </ligand>
</feature>
<dbReference type="NCBIfam" id="TIGR01449">
    <property type="entry name" value="PGP_bact"/>
    <property type="match status" value="1"/>
</dbReference>
<feature type="active site" description="Nucleophile" evidence="10">
    <location>
        <position position="33"/>
    </location>
</feature>
<comment type="caution">
    <text evidence="11">The sequence shown here is derived from an EMBL/GenBank/DDBJ whole genome shotgun (WGS) entry which is preliminary data.</text>
</comment>
<keyword evidence="6 10" id="KW-0479">Metal-binding</keyword>
<reference evidence="11 12" key="1">
    <citation type="submission" date="2024-06" db="EMBL/GenBank/DDBJ databases">
        <title>Sorghum-associated microbial communities from plants grown in Nebraska, USA.</title>
        <authorList>
            <person name="Schachtman D."/>
        </authorList>
    </citation>
    <scope>NUCLEOTIDE SEQUENCE [LARGE SCALE GENOMIC DNA]</scope>
    <source>
        <strain evidence="11 12">2709</strain>
    </source>
</reference>
<comment type="catalytic activity">
    <reaction evidence="1 10">
        <text>2-phosphoglycolate + H2O = glycolate + phosphate</text>
        <dbReference type="Rhea" id="RHEA:14369"/>
        <dbReference type="ChEBI" id="CHEBI:15377"/>
        <dbReference type="ChEBI" id="CHEBI:29805"/>
        <dbReference type="ChEBI" id="CHEBI:43474"/>
        <dbReference type="ChEBI" id="CHEBI:58033"/>
        <dbReference type="EC" id="3.1.3.18"/>
    </reaction>
</comment>
<keyword evidence="7 10" id="KW-0378">Hydrolase</keyword>
<dbReference type="NCBIfam" id="TIGR01549">
    <property type="entry name" value="HAD-SF-IA-v1"/>
    <property type="match status" value="1"/>
</dbReference>
<dbReference type="InterPro" id="IPR036412">
    <property type="entry name" value="HAD-like_sf"/>
</dbReference>
<comment type="similarity">
    <text evidence="4 10">Belongs to the HAD-like hydrolase superfamily. CbbY/CbbZ/Gph/YieH family.</text>
</comment>
<dbReference type="InterPro" id="IPR023198">
    <property type="entry name" value="PGP-like_dom2"/>
</dbReference>
<evidence type="ECO:0000256" key="2">
    <source>
        <dbReference type="ARBA" id="ARBA00001946"/>
    </source>
</evidence>
<dbReference type="GO" id="GO:0008967">
    <property type="term" value="F:phosphoglycolate phosphatase activity"/>
    <property type="evidence" value="ECO:0007669"/>
    <property type="project" value="UniProtKB-EC"/>
</dbReference>
<dbReference type="Gene3D" id="3.40.50.1000">
    <property type="entry name" value="HAD superfamily/HAD-like"/>
    <property type="match status" value="1"/>
</dbReference>
<organism evidence="11 12">
    <name type="scientific">Ottowia thiooxydans</name>
    <dbReference type="NCBI Taxonomy" id="219182"/>
    <lineage>
        <taxon>Bacteria</taxon>
        <taxon>Pseudomonadati</taxon>
        <taxon>Pseudomonadota</taxon>
        <taxon>Betaproteobacteria</taxon>
        <taxon>Burkholderiales</taxon>
        <taxon>Comamonadaceae</taxon>
        <taxon>Ottowia</taxon>
    </lineage>
</organism>
<dbReference type="SFLD" id="SFLDG01129">
    <property type="entry name" value="C1.5:_HAD__Beta-PGM__Phosphata"/>
    <property type="match status" value="1"/>
</dbReference>
<dbReference type="Gene3D" id="1.10.150.240">
    <property type="entry name" value="Putative phosphatase, domain 2"/>
    <property type="match status" value="1"/>
</dbReference>
<evidence type="ECO:0000256" key="3">
    <source>
        <dbReference type="ARBA" id="ARBA00004818"/>
    </source>
</evidence>
<dbReference type="EC" id="3.1.3.18" evidence="5 10"/>
<dbReference type="SFLD" id="SFLDS00003">
    <property type="entry name" value="Haloacid_Dehalogenase"/>
    <property type="match status" value="1"/>
</dbReference>
<dbReference type="HAMAP" id="MF_00495">
    <property type="entry name" value="GPH_hydrolase_bact"/>
    <property type="match status" value="1"/>
</dbReference>
<dbReference type="InterPro" id="IPR023214">
    <property type="entry name" value="HAD_sf"/>
</dbReference>
<proteinExistence type="inferred from homology"/>
<evidence type="ECO:0000313" key="12">
    <source>
        <dbReference type="Proteomes" id="UP001549320"/>
    </source>
</evidence>
<evidence type="ECO:0000256" key="1">
    <source>
        <dbReference type="ARBA" id="ARBA00000830"/>
    </source>
</evidence>
<dbReference type="InterPro" id="IPR006439">
    <property type="entry name" value="HAD-SF_hydro_IA"/>
</dbReference>